<comment type="caution">
    <text evidence="2">The sequence shown here is derived from an EMBL/GenBank/DDBJ whole genome shotgun (WGS) entry which is preliminary data.</text>
</comment>
<gene>
    <name evidence="2" type="ORF">ENP99_02660</name>
</gene>
<organism evidence="2">
    <name type="scientific">Ignisphaera aggregans</name>
    <dbReference type="NCBI Taxonomy" id="334771"/>
    <lineage>
        <taxon>Archaea</taxon>
        <taxon>Thermoproteota</taxon>
        <taxon>Thermoprotei</taxon>
        <taxon>Desulfurococcales</taxon>
        <taxon>Desulfurococcaceae</taxon>
        <taxon>Ignisphaera</taxon>
    </lineage>
</organism>
<evidence type="ECO:0000313" key="2">
    <source>
        <dbReference type="EMBL" id="HEH31001.1"/>
    </source>
</evidence>
<accession>A0A7J2T9F1</accession>
<dbReference type="EMBL" id="DSLL01000020">
    <property type="protein sequence ID" value="HEH31001.1"/>
    <property type="molecule type" value="Genomic_DNA"/>
</dbReference>
<dbReference type="PANTHER" id="PTHR46919">
    <property type="entry name" value="ZINC FINGER, C3HC4 TYPE (RING FINGER) FAMILY PROTEIN"/>
    <property type="match status" value="1"/>
</dbReference>
<dbReference type="InterPro" id="IPR007842">
    <property type="entry name" value="HEPN_dom"/>
</dbReference>
<dbReference type="PROSITE" id="PS50910">
    <property type="entry name" value="HEPN"/>
    <property type="match status" value="1"/>
</dbReference>
<reference evidence="2" key="1">
    <citation type="journal article" date="2020" name="mSystems">
        <title>Genome- and Community-Level Interaction Insights into Carbon Utilization and Element Cycling Functions of Hydrothermarchaeota in Hydrothermal Sediment.</title>
        <authorList>
            <person name="Zhou Z."/>
            <person name="Liu Y."/>
            <person name="Xu W."/>
            <person name="Pan J."/>
            <person name="Luo Z.H."/>
            <person name="Li M."/>
        </authorList>
    </citation>
    <scope>NUCLEOTIDE SEQUENCE [LARGE SCALE GENOMIC DNA]</scope>
    <source>
        <strain evidence="2">SpSt-27</strain>
    </source>
</reference>
<dbReference type="AlphaFoldDB" id="A0A7J2T9F1"/>
<name>A0A7J2T9F1_9CREN</name>
<sequence length="143" mass="16893">MSSVYLDENEYSRWIRSAELTLESAKKDLEFGDYSWACFKAHQAVEKALKAFLWGIGKPRVGHSLTYLLRYLSDTLNEKPSDDVVYACSVLDKYYIPTRYPDVWVEGIPEEYFTQREAEEAIKLALRVIEWVKELWQRLSRRD</sequence>
<dbReference type="SUPFAM" id="SSF81593">
    <property type="entry name" value="Nucleotidyltransferase substrate binding subunit/domain"/>
    <property type="match status" value="1"/>
</dbReference>
<protein>
    <submittedName>
        <fullName evidence="2">HEPN domain-containing protein</fullName>
    </submittedName>
</protein>
<dbReference type="Pfam" id="PF05168">
    <property type="entry name" value="HEPN"/>
    <property type="match status" value="1"/>
</dbReference>
<evidence type="ECO:0000259" key="1">
    <source>
        <dbReference type="PROSITE" id="PS50910"/>
    </source>
</evidence>
<feature type="domain" description="HEPN" evidence="1">
    <location>
        <begin position="15"/>
        <end position="128"/>
    </location>
</feature>
<proteinExistence type="predicted"/>
<dbReference type="Gene3D" id="1.20.120.330">
    <property type="entry name" value="Nucleotidyltransferases domain 2"/>
    <property type="match status" value="1"/>
</dbReference>
<dbReference type="SMART" id="SM00748">
    <property type="entry name" value="HEPN"/>
    <property type="match status" value="1"/>
</dbReference>
<dbReference type="PANTHER" id="PTHR46919:SF2">
    <property type="entry name" value="SACSIN"/>
    <property type="match status" value="1"/>
</dbReference>